<accession>A0AAU9K1J9</accession>
<evidence type="ECO:0000313" key="2">
    <source>
        <dbReference type="EMBL" id="CAG9332402.1"/>
    </source>
</evidence>
<evidence type="ECO:0008006" key="4">
    <source>
        <dbReference type="Google" id="ProtNLM"/>
    </source>
</evidence>
<name>A0AAU9K1J9_9CILI</name>
<dbReference type="EMBL" id="CAJZBQ010000054">
    <property type="protein sequence ID" value="CAG9332402.1"/>
    <property type="molecule type" value="Genomic_DNA"/>
</dbReference>
<dbReference type="PANTHER" id="PTHR43336">
    <property type="entry name" value="OXYGEN SENSOR HISTIDINE KINASE RESPONSE REGULATOR DEVS/DOSS"/>
    <property type="match status" value="1"/>
</dbReference>
<evidence type="ECO:0000256" key="1">
    <source>
        <dbReference type="SAM" id="Phobius"/>
    </source>
</evidence>
<keyword evidence="1" id="KW-1133">Transmembrane helix</keyword>
<feature type="transmembrane region" description="Helical" evidence="1">
    <location>
        <begin position="26"/>
        <end position="44"/>
    </location>
</feature>
<dbReference type="InterPro" id="IPR029787">
    <property type="entry name" value="Nucleotide_cyclase"/>
</dbReference>
<proteinExistence type="predicted"/>
<dbReference type="SUPFAM" id="SSF55073">
    <property type="entry name" value="Nucleotide cyclase"/>
    <property type="match status" value="1"/>
</dbReference>
<dbReference type="Proteomes" id="UP001162131">
    <property type="component" value="Unassembled WGS sequence"/>
</dbReference>
<sequence>MNKIVPDDGSYREFQQGIRKKVEDIIDGKVVTICMACVTIWVLFGDDIRTLSAENKDNDYIFFITYEICLSLFLIEIFMNSIFIPGYKFSFFFWLDVVATISLLPDIPGIRDPFLALFNYKLYDSDAHFDTSPVRNTTKLDYTSRGIQTIRYIRLVRIVKLYKYFTKSTENEEEENESQIDKMDPEYLGKNLSDVTTRRVIIGVLLMLLLLPLLQPGTVDNAPYFGLQTLFWTGRSGCNDPTGFGCGITTSNYVSNEGWYYMIDWYANASYPLLWLYIPDMLNGGVIGNVSRGLTWTEVSDCAGKKVPSACDKRDEEMELVTYTPIECYNKSVKGCEEIEAFARFDVGEHSRSQSRGNIVITVFVGIILATASVAFAYDTQKIVIKPVTRMHSVIKSLAEDPLKMAEEVTQIDIKESILEETINKIGTLLQMSFGLKGSEIMSSLFSEPEMNLIKLGSKERSVIALCTVQDFPSIIDCLQEEVLVFINKIARIVHTCTTRWSGTACNNDLGIFTITWPETKASDALVSLIKISAELHRATDIMAYKSNPKIVTKFGDNYLVDIAMAAHIGWIIQGPLGSNIKVAPGYISPSIDLCKKLIMAVEEFKVPLLLTGEFYSSLEEKGQNACRRIGNVMIQELEAFMGLYTFDLTDEVPLPDHRRVAEGQFDIDKRKPGDPIILNEIDIEDLEFTPEHLFLFDNDIVMMQRSVPTQFQGVFAKGLEAFEAGNWADAKQILDEALKIKVADGPCISMQEFMEACGMKPPEGWSGSRNL</sequence>
<protein>
    <recommendedName>
        <fullName evidence="4">Guanylate cyclase domain-containing protein</fullName>
    </recommendedName>
</protein>
<organism evidence="2 3">
    <name type="scientific">Blepharisma stoltei</name>
    <dbReference type="NCBI Taxonomy" id="1481888"/>
    <lineage>
        <taxon>Eukaryota</taxon>
        <taxon>Sar</taxon>
        <taxon>Alveolata</taxon>
        <taxon>Ciliophora</taxon>
        <taxon>Postciliodesmatophora</taxon>
        <taxon>Heterotrichea</taxon>
        <taxon>Heterotrichida</taxon>
        <taxon>Blepharismidae</taxon>
        <taxon>Blepharisma</taxon>
    </lineage>
</organism>
<feature type="transmembrane region" description="Helical" evidence="1">
    <location>
        <begin position="359"/>
        <end position="378"/>
    </location>
</feature>
<evidence type="ECO:0000313" key="3">
    <source>
        <dbReference type="Proteomes" id="UP001162131"/>
    </source>
</evidence>
<dbReference type="Gene3D" id="1.10.287.70">
    <property type="match status" value="1"/>
</dbReference>
<reference evidence="2" key="1">
    <citation type="submission" date="2021-09" db="EMBL/GenBank/DDBJ databases">
        <authorList>
            <consortium name="AG Swart"/>
            <person name="Singh M."/>
            <person name="Singh A."/>
            <person name="Seah K."/>
            <person name="Emmerich C."/>
        </authorList>
    </citation>
    <scope>NUCLEOTIDE SEQUENCE</scope>
    <source>
        <strain evidence="2">ATCC30299</strain>
    </source>
</reference>
<feature type="transmembrane region" description="Helical" evidence="1">
    <location>
        <begin position="60"/>
        <end position="79"/>
    </location>
</feature>
<dbReference type="AlphaFoldDB" id="A0AAU9K1J9"/>
<dbReference type="PANTHER" id="PTHR43336:SF3">
    <property type="entry name" value="GUANYLATE CYCLASE DOMAIN-CONTAINING PROTEIN"/>
    <property type="match status" value="1"/>
</dbReference>
<dbReference type="Gene3D" id="3.30.70.1230">
    <property type="entry name" value="Nucleotide cyclase"/>
    <property type="match status" value="1"/>
</dbReference>
<comment type="caution">
    <text evidence="2">The sequence shown here is derived from an EMBL/GenBank/DDBJ whole genome shotgun (WGS) entry which is preliminary data.</text>
</comment>
<keyword evidence="1" id="KW-0472">Membrane</keyword>
<gene>
    <name evidence="2" type="ORF">BSTOLATCC_MIC55848</name>
</gene>
<feature type="transmembrane region" description="Helical" evidence="1">
    <location>
        <begin position="196"/>
        <end position="214"/>
    </location>
</feature>
<keyword evidence="1" id="KW-0812">Transmembrane</keyword>
<keyword evidence="3" id="KW-1185">Reference proteome</keyword>